<evidence type="ECO:0008006" key="5">
    <source>
        <dbReference type="Google" id="ProtNLM"/>
    </source>
</evidence>
<dbReference type="Proteomes" id="UP000516173">
    <property type="component" value="Chromosome"/>
</dbReference>
<keyword evidence="2" id="KW-1133">Transmembrane helix</keyword>
<gene>
    <name evidence="3" type="ORF">NWFMUON74_31010</name>
</gene>
<feature type="compositionally biased region" description="Pro residues" evidence="1">
    <location>
        <begin position="1"/>
        <end position="16"/>
    </location>
</feature>
<name>A0A7G1KN62_9NOCA</name>
<accession>A0A7G1KN62</accession>
<protein>
    <recommendedName>
        <fullName evidence="5">DUF4878 domain-containing protein</fullName>
    </recommendedName>
</protein>
<evidence type="ECO:0000256" key="2">
    <source>
        <dbReference type="SAM" id="Phobius"/>
    </source>
</evidence>
<keyword evidence="4" id="KW-1185">Reference proteome</keyword>
<organism evidence="3 4">
    <name type="scientific">Nocardia wallacei</name>
    <dbReference type="NCBI Taxonomy" id="480035"/>
    <lineage>
        <taxon>Bacteria</taxon>
        <taxon>Bacillati</taxon>
        <taxon>Actinomycetota</taxon>
        <taxon>Actinomycetes</taxon>
        <taxon>Mycobacteriales</taxon>
        <taxon>Nocardiaceae</taxon>
        <taxon>Nocardia</taxon>
    </lineage>
</organism>
<dbReference type="RefSeq" id="WP_187688459.1">
    <property type="nucleotide sequence ID" value="NZ_AP023396.1"/>
</dbReference>
<feature type="region of interest" description="Disordered" evidence="1">
    <location>
        <begin position="1"/>
        <end position="54"/>
    </location>
</feature>
<dbReference type="AlphaFoldDB" id="A0A7G1KN62"/>
<keyword evidence="2" id="KW-0472">Membrane</keyword>
<reference evidence="3 4" key="1">
    <citation type="submission" date="2020-08" db="EMBL/GenBank/DDBJ databases">
        <title>Genome Sequencing of Nocardia wallacei strain FMUON74 and assembly.</title>
        <authorList>
            <person name="Toyokawa M."/>
            <person name="Uesaka K."/>
        </authorList>
    </citation>
    <scope>NUCLEOTIDE SEQUENCE [LARGE SCALE GENOMIC DNA]</scope>
    <source>
        <strain evidence="3 4">FMUON74</strain>
    </source>
</reference>
<feature type="compositionally biased region" description="Pro residues" evidence="1">
    <location>
        <begin position="24"/>
        <end position="54"/>
    </location>
</feature>
<proteinExistence type="predicted"/>
<evidence type="ECO:0000313" key="4">
    <source>
        <dbReference type="Proteomes" id="UP000516173"/>
    </source>
</evidence>
<keyword evidence="2" id="KW-0812">Transmembrane</keyword>
<evidence type="ECO:0000256" key="1">
    <source>
        <dbReference type="SAM" id="MobiDB-lite"/>
    </source>
</evidence>
<dbReference type="KEGG" id="nwl:NWFMUON74_31010"/>
<dbReference type="SUPFAM" id="SSF81995">
    <property type="entry name" value="beta-sandwich domain of Sec23/24"/>
    <property type="match status" value="1"/>
</dbReference>
<feature type="transmembrane region" description="Helical" evidence="2">
    <location>
        <begin position="62"/>
        <end position="84"/>
    </location>
</feature>
<sequence>MTDPNQPHPGMPPGGWPPQQSYGTPPPYGAPQQPYGPPPGHAQPPPYGGYPYPPQGGGKSPLPWILGGAGVVALVAVVGGFFLFSGGGLPGTSSSPRDVAQRFVDGASEGKDNSDLLCKADKAKIDSAGRTTVTPSKSPKVEVKTTLKSVDVPDGADKGTFTVESQLKIGAKPTTHALTYDLVKESGEWKVCGLLKGLNGPGL</sequence>
<dbReference type="GeneID" id="80347646"/>
<evidence type="ECO:0000313" key="3">
    <source>
        <dbReference type="EMBL" id="BCK55329.1"/>
    </source>
</evidence>
<dbReference type="EMBL" id="AP023396">
    <property type="protein sequence ID" value="BCK55329.1"/>
    <property type="molecule type" value="Genomic_DNA"/>
</dbReference>